<evidence type="ECO:0000256" key="1">
    <source>
        <dbReference type="SAM" id="MobiDB-lite"/>
    </source>
</evidence>
<organism evidence="2 3">
    <name type="scientific">Frankia alni (strain DSM 45986 / CECT 9034 / ACN14a)</name>
    <dbReference type="NCBI Taxonomy" id="326424"/>
    <lineage>
        <taxon>Bacteria</taxon>
        <taxon>Bacillati</taxon>
        <taxon>Actinomycetota</taxon>
        <taxon>Actinomycetes</taxon>
        <taxon>Frankiales</taxon>
        <taxon>Frankiaceae</taxon>
        <taxon>Frankia</taxon>
    </lineage>
</organism>
<dbReference type="KEGG" id="fal:FRAAL2050"/>
<reference evidence="2 3" key="1">
    <citation type="journal article" date="2007" name="Genome Res.">
        <title>Genome characteristics of facultatively symbiotic Frankia sp. strains reflect host range and host plant biogeography.</title>
        <authorList>
            <person name="Normand P."/>
            <person name="Lapierre P."/>
            <person name="Tisa L.S."/>
            <person name="Gogarten J.P."/>
            <person name="Alloisio N."/>
            <person name="Bagnarol E."/>
            <person name="Bassi C.A."/>
            <person name="Berry A.M."/>
            <person name="Bickhart D.M."/>
            <person name="Choisne N."/>
            <person name="Couloux A."/>
            <person name="Cournoyer B."/>
            <person name="Cruveiller S."/>
            <person name="Daubin V."/>
            <person name="Demange N."/>
            <person name="Francino M.P."/>
            <person name="Goltsman E."/>
            <person name="Huang Y."/>
            <person name="Kopp O.R."/>
            <person name="Labarre L."/>
            <person name="Lapidus A."/>
            <person name="Lavire C."/>
            <person name="Marechal J."/>
            <person name="Martinez M."/>
            <person name="Mastronunzio J.E."/>
            <person name="Mullin B.C."/>
            <person name="Niemann J."/>
            <person name="Pujic P."/>
            <person name="Rawnsley T."/>
            <person name="Rouy Z."/>
            <person name="Schenowitz C."/>
            <person name="Sellstedt A."/>
            <person name="Tavares F."/>
            <person name="Tomkins J.P."/>
            <person name="Vallenet D."/>
            <person name="Valverde C."/>
            <person name="Wall L.G."/>
            <person name="Wang Y."/>
            <person name="Medigue C."/>
            <person name="Benson D.R."/>
        </authorList>
    </citation>
    <scope>NUCLEOTIDE SEQUENCE [LARGE SCALE GENOMIC DNA]</scope>
    <source>
        <strain evidence="3">DSM 45986 / CECT 9034 / ACN14a</strain>
    </source>
</reference>
<dbReference type="Proteomes" id="UP000000657">
    <property type="component" value="Chromosome"/>
</dbReference>
<proteinExistence type="predicted"/>
<dbReference type="Gene3D" id="3.40.50.2000">
    <property type="entry name" value="Glycogen Phosphorylase B"/>
    <property type="match status" value="1"/>
</dbReference>
<accession>Q0RP35</accession>
<dbReference type="STRING" id="326424.FRAAL2050"/>
<evidence type="ECO:0000313" key="3">
    <source>
        <dbReference type="Proteomes" id="UP000000657"/>
    </source>
</evidence>
<dbReference type="SUPFAM" id="SSF53756">
    <property type="entry name" value="UDP-Glycosyltransferase/glycogen phosphorylase"/>
    <property type="match status" value="1"/>
</dbReference>
<sequence length="354" mass="38044">MVGGHRGRRPTRRGARRDARVSGASGPVLVDCAGAQMGGALRFLTELDGFLAPRPGAGVRLIGRGRRVAPSWLARRERLGRYRRTVALNNVGYLATRGERWVLLRNALHFLTPAEVRALPRGLPADIARAAPVVRLLARRADVVVVPASSMAERVRTALPRLGDRLVVRPHPLSPQPARPGEDERVRGAILCPVLFASFKPMGRLLRLADTAAAMVAQQTGASVSIVVTATDEEAREQGLAACRSLRFVGRLTPDALRGHQRRAGALLYPTTAESFGYPLAEARLAGVPVIARGTGHNAEVAGPVLVPYRDESADDLAAAMHAALTLTPQPEPGNPFDPVDYFTWLLDAKEPAL</sequence>
<protein>
    <submittedName>
        <fullName evidence="2">Mannosyltransferase</fullName>
    </submittedName>
</protein>
<dbReference type="PANTHER" id="PTHR46401">
    <property type="entry name" value="GLYCOSYLTRANSFERASE WBBK-RELATED"/>
    <property type="match status" value="1"/>
</dbReference>
<dbReference type="EMBL" id="CT573213">
    <property type="protein sequence ID" value="CAJ60699.1"/>
    <property type="molecule type" value="Genomic_DNA"/>
</dbReference>
<dbReference type="eggNOG" id="COG0438">
    <property type="taxonomic scope" value="Bacteria"/>
</dbReference>
<feature type="compositionally biased region" description="Basic residues" evidence="1">
    <location>
        <begin position="1"/>
        <end position="15"/>
    </location>
</feature>
<dbReference type="HOGENOM" id="CLU_798660_0_0_11"/>
<dbReference type="GO" id="GO:0016757">
    <property type="term" value="F:glycosyltransferase activity"/>
    <property type="evidence" value="ECO:0007669"/>
    <property type="project" value="UniProtKB-KW"/>
</dbReference>
<feature type="region of interest" description="Disordered" evidence="1">
    <location>
        <begin position="1"/>
        <end position="22"/>
    </location>
</feature>
<dbReference type="Pfam" id="PF13692">
    <property type="entry name" value="Glyco_trans_1_4"/>
    <property type="match status" value="1"/>
</dbReference>
<evidence type="ECO:0000313" key="2">
    <source>
        <dbReference type="EMBL" id="CAJ60699.1"/>
    </source>
</evidence>
<dbReference type="AlphaFoldDB" id="Q0RP35"/>
<keyword evidence="2" id="KW-0808">Transferase</keyword>
<gene>
    <name evidence="2" type="ordered locus">FRAAL2050</name>
</gene>
<dbReference type="PANTHER" id="PTHR46401:SF8">
    <property type="entry name" value="BLL6006 PROTEIN"/>
    <property type="match status" value="1"/>
</dbReference>
<name>Q0RP35_FRAAA</name>
<keyword evidence="3" id="KW-1185">Reference proteome</keyword>
<dbReference type="CAZy" id="GT4">
    <property type="family name" value="Glycosyltransferase Family 4"/>
</dbReference>
<keyword evidence="2" id="KW-0328">Glycosyltransferase</keyword>